<evidence type="ECO:0000256" key="6">
    <source>
        <dbReference type="ARBA" id="ARBA00023242"/>
    </source>
</evidence>
<dbReference type="Pfam" id="PF00096">
    <property type="entry name" value="zf-C2H2"/>
    <property type="match status" value="6"/>
</dbReference>
<feature type="domain" description="C2H2-type" evidence="10">
    <location>
        <begin position="741"/>
        <end position="768"/>
    </location>
</feature>
<evidence type="ECO:0000259" key="10">
    <source>
        <dbReference type="PROSITE" id="PS50157"/>
    </source>
</evidence>
<dbReference type="FunFam" id="3.30.160.60:FF:000303">
    <property type="entry name" value="Zinc finger protein 41"/>
    <property type="match status" value="1"/>
</dbReference>
<evidence type="ECO:0000256" key="3">
    <source>
        <dbReference type="ARBA" id="ARBA00022737"/>
    </source>
</evidence>
<keyword evidence="2 8" id="KW-0479">Metal-binding</keyword>
<dbReference type="Pfam" id="PF13912">
    <property type="entry name" value="zf-C2H2_6"/>
    <property type="match status" value="1"/>
</dbReference>
<feature type="compositionally biased region" description="Acidic residues" evidence="9">
    <location>
        <begin position="314"/>
        <end position="361"/>
    </location>
</feature>
<comment type="caution">
    <text evidence="12">The sequence shown here is derived from an EMBL/GenBank/DDBJ whole genome shotgun (WGS) entry which is preliminary data.</text>
</comment>
<dbReference type="FunFam" id="3.30.160.60:FF:000110">
    <property type="entry name" value="Zinc finger protein-like"/>
    <property type="match status" value="1"/>
</dbReference>
<evidence type="ECO:0000256" key="8">
    <source>
        <dbReference type="PROSITE-ProRule" id="PRU01263"/>
    </source>
</evidence>
<dbReference type="SUPFAM" id="SSF57667">
    <property type="entry name" value="beta-beta-alpha zinc fingers"/>
    <property type="match status" value="6"/>
</dbReference>
<dbReference type="FunFam" id="3.30.160.60:FF:000145">
    <property type="entry name" value="Zinc finger protein 574"/>
    <property type="match status" value="1"/>
</dbReference>
<evidence type="ECO:0000313" key="12">
    <source>
        <dbReference type="EMBL" id="KAK0157896.1"/>
    </source>
</evidence>
<feature type="domain" description="C2H2-type" evidence="10">
    <location>
        <begin position="713"/>
        <end position="740"/>
    </location>
</feature>
<dbReference type="FunFam" id="3.30.160.60:FF:000478">
    <property type="entry name" value="Zinc finger protein 133"/>
    <property type="match status" value="1"/>
</dbReference>
<dbReference type="InterPro" id="IPR012934">
    <property type="entry name" value="Znf_AD"/>
</dbReference>
<dbReference type="PROSITE" id="PS51915">
    <property type="entry name" value="ZAD"/>
    <property type="match status" value="1"/>
</dbReference>
<gene>
    <name evidence="12" type="ORF">PV328_011583</name>
</gene>
<feature type="binding site" evidence="8">
    <location>
        <position position="70"/>
    </location>
    <ligand>
        <name>Zn(2+)</name>
        <dbReference type="ChEBI" id="CHEBI:29105"/>
    </ligand>
</feature>
<feature type="binding site" evidence="8">
    <location>
        <position position="67"/>
    </location>
    <ligand>
        <name>Zn(2+)</name>
        <dbReference type="ChEBI" id="CHEBI:29105"/>
    </ligand>
</feature>
<reference evidence="12" key="2">
    <citation type="submission" date="2023-03" db="EMBL/GenBank/DDBJ databases">
        <authorList>
            <person name="Inwood S.N."/>
            <person name="Skelly J.G."/>
            <person name="Guhlin J."/>
            <person name="Harrop T.W.R."/>
            <person name="Goldson S.G."/>
            <person name="Dearden P.K."/>
        </authorList>
    </citation>
    <scope>NUCLEOTIDE SEQUENCE</scope>
    <source>
        <strain evidence="12">Irish</strain>
        <tissue evidence="12">Whole body</tissue>
    </source>
</reference>
<dbReference type="GO" id="GO:1990837">
    <property type="term" value="F:sequence-specific double-stranded DNA binding"/>
    <property type="evidence" value="ECO:0007669"/>
    <property type="project" value="UniProtKB-ARBA"/>
</dbReference>
<feature type="domain" description="C2H2-type" evidence="10">
    <location>
        <begin position="625"/>
        <end position="652"/>
    </location>
</feature>
<reference evidence="12" key="1">
    <citation type="journal article" date="2023" name="bioRxiv">
        <title>Scaffold-level genome assemblies of two parasitoid biocontrol wasps reveal the parthenogenesis mechanism and an associated novel virus.</title>
        <authorList>
            <person name="Inwood S."/>
            <person name="Skelly J."/>
            <person name="Guhlin J."/>
            <person name="Harrop T."/>
            <person name="Goldson S."/>
            <person name="Dearden P."/>
        </authorList>
    </citation>
    <scope>NUCLEOTIDE SEQUENCE</scope>
    <source>
        <strain evidence="12">Irish</strain>
        <tissue evidence="12">Whole body</tissue>
    </source>
</reference>
<feature type="domain" description="ZAD" evidence="11">
    <location>
        <begin position="22"/>
        <end position="94"/>
    </location>
</feature>
<dbReference type="SUPFAM" id="SSF57716">
    <property type="entry name" value="Glucocorticoid receptor-like (DNA-binding domain)"/>
    <property type="match status" value="1"/>
</dbReference>
<feature type="region of interest" description="Disordered" evidence="9">
    <location>
        <begin position="256"/>
        <end position="286"/>
    </location>
</feature>
<evidence type="ECO:0000256" key="1">
    <source>
        <dbReference type="ARBA" id="ARBA00004123"/>
    </source>
</evidence>
<dbReference type="FunFam" id="3.30.160.60:FF:000744">
    <property type="entry name" value="zinc finger E-box-binding homeobox 1"/>
    <property type="match status" value="1"/>
</dbReference>
<evidence type="ECO:0000313" key="13">
    <source>
        <dbReference type="Proteomes" id="UP001168990"/>
    </source>
</evidence>
<dbReference type="Gene3D" id="3.40.1800.20">
    <property type="match status" value="1"/>
</dbReference>
<dbReference type="PANTHER" id="PTHR24394">
    <property type="entry name" value="ZINC FINGER PROTEIN"/>
    <property type="match status" value="1"/>
</dbReference>
<dbReference type="EMBL" id="JAQQBS010001425">
    <property type="protein sequence ID" value="KAK0157896.1"/>
    <property type="molecule type" value="Genomic_DNA"/>
</dbReference>
<keyword evidence="6" id="KW-0539">Nucleus</keyword>
<feature type="region of interest" description="Disordered" evidence="9">
    <location>
        <begin position="591"/>
        <end position="625"/>
    </location>
</feature>
<feature type="binding site" evidence="8">
    <location>
        <position position="24"/>
    </location>
    <ligand>
        <name>Zn(2+)</name>
        <dbReference type="ChEBI" id="CHEBI:29105"/>
    </ligand>
</feature>
<keyword evidence="3" id="KW-0677">Repeat</keyword>
<evidence type="ECO:0000256" key="5">
    <source>
        <dbReference type="ARBA" id="ARBA00022833"/>
    </source>
</evidence>
<feature type="domain" description="C2H2-type" evidence="10">
    <location>
        <begin position="685"/>
        <end position="712"/>
    </location>
</feature>
<evidence type="ECO:0000259" key="11">
    <source>
        <dbReference type="PROSITE" id="PS51915"/>
    </source>
</evidence>
<dbReference type="AlphaFoldDB" id="A0AA39C4S1"/>
<feature type="domain" description="C2H2-type" evidence="10">
    <location>
        <begin position="657"/>
        <end position="684"/>
    </location>
</feature>
<dbReference type="PROSITE" id="PS50157">
    <property type="entry name" value="ZINC_FINGER_C2H2_2"/>
    <property type="match status" value="10"/>
</dbReference>
<evidence type="ECO:0000256" key="7">
    <source>
        <dbReference type="PROSITE-ProRule" id="PRU00042"/>
    </source>
</evidence>
<sequence length="904" mass="104809">MEVTSENEIINRFIDTFELHGNECRLCLKKANQIWELFENDDELPKKIMACAHVQINQGDGLPTIICLTCRQLLDVSYNFKFQVEKSDEKLRQMYHLKTSSFMEYQQKEIGVNDSVIQSVNQVAAQTINDVKKMNENESITDNLKNSVELTKFTASGETIDNRENCISMVNRLDNHNFDNNHQEKTSFNVDINHGNYSKNKHCYHNNDNVIKEKKNANEKIIDISLVEGPKSDLIEKMDHFDIIKDKNCVLADEENELSNGDDNDNDDENENDNQIYHNNEMFVEQEEKVDFIERINEENKKKHNDKDNASLDNDNDEDDEDDEDDNDEDDDGDNDDDENDDDDDGDNDDEDDDDDDDDDDKKDHDDDDKLLTSKHKCLHCVKEFTSTSELRRHVVIVHNNNKTKLRYVCYMCDKQFATVIKLKNHVLRSHDSLKNDEMNKEEVNKNEYNEESGEKMNEKNSMTDETIDRKNSKFSCKHCPKQFTYEKPFLTHAKRHPEYMNQQKNKSMRTDAELMSRNIERERLCESEDDDMPLEGLQCTQCGKLFATKRNLTRHLSTHTGLKFNCKTCTKEFSRLDKLKEHEQIKHKNEFFGQSDDYDDDDSDNEMKANGAESPKKDKHNRPHKCSMCPKAFAQAQSLTNHMERHKRVKDTQKRFLCEVCSKCFAQSGSLVAHMRTHTGVKPYVCNVCNRAFTKSTYLQLHLRTHSGEKPYICQYCSRAFARANTLARHITMHTGEAKYHCQICMKSFRRLTSLNEHTYTHTGQRPYACKICTKRYNNAGSLYAHTKKCKAQQLNTSTSSTPYHNITVHEDVNNQNVDNTTSAMLIYSQRKIPDDVTNVTNAVGGQSITASSPSFTIANNVHNQKSSLPTNIIQQYTIDHSNVYTLDAKQYKNPYYTIYPGI</sequence>
<dbReference type="FunFam" id="3.30.160.60:FF:000100">
    <property type="entry name" value="Zinc finger 45-like"/>
    <property type="match status" value="1"/>
</dbReference>
<feature type="domain" description="C2H2-type" evidence="10">
    <location>
        <begin position="538"/>
        <end position="565"/>
    </location>
</feature>
<feature type="region of interest" description="Disordered" evidence="9">
    <location>
        <begin position="301"/>
        <end position="369"/>
    </location>
</feature>
<name>A0AA39C4S1_9HYME</name>
<dbReference type="PROSITE" id="PS00028">
    <property type="entry name" value="ZINC_FINGER_C2H2_1"/>
    <property type="match status" value="10"/>
</dbReference>
<dbReference type="GO" id="GO:0005634">
    <property type="term" value="C:nucleus"/>
    <property type="evidence" value="ECO:0007669"/>
    <property type="project" value="UniProtKB-SubCell"/>
</dbReference>
<dbReference type="GO" id="GO:0008270">
    <property type="term" value="F:zinc ion binding"/>
    <property type="evidence" value="ECO:0007669"/>
    <property type="project" value="UniProtKB-UniRule"/>
</dbReference>
<evidence type="ECO:0000256" key="2">
    <source>
        <dbReference type="ARBA" id="ARBA00022723"/>
    </source>
</evidence>
<feature type="domain" description="C2H2-type" evidence="10">
    <location>
        <begin position="408"/>
        <end position="436"/>
    </location>
</feature>
<dbReference type="GO" id="GO:0000981">
    <property type="term" value="F:DNA-binding transcription factor activity, RNA polymerase II-specific"/>
    <property type="evidence" value="ECO:0007669"/>
    <property type="project" value="TreeGrafter"/>
</dbReference>
<feature type="compositionally biased region" description="Basic and acidic residues" evidence="9">
    <location>
        <begin position="301"/>
        <end position="310"/>
    </location>
</feature>
<feature type="domain" description="C2H2-type" evidence="10">
    <location>
        <begin position="376"/>
        <end position="404"/>
    </location>
</feature>
<dbReference type="Gene3D" id="3.30.160.60">
    <property type="entry name" value="Classic Zinc Finger"/>
    <property type="match status" value="10"/>
</dbReference>
<protein>
    <submittedName>
        <fullName evidence="12">Uncharacterized protein</fullName>
    </submittedName>
</protein>
<feature type="domain" description="C2H2-type" evidence="10">
    <location>
        <begin position="565"/>
        <end position="593"/>
    </location>
</feature>
<dbReference type="InterPro" id="IPR013087">
    <property type="entry name" value="Znf_C2H2_type"/>
</dbReference>
<accession>A0AA39C4S1</accession>
<keyword evidence="13" id="KW-1185">Reference proteome</keyword>
<evidence type="ECO:0000256" key="4">
    <source>
        <dbReference type="ARBA" id="ARBA00022771"/>
    </source>
</evidence>
<dbReference type="SMART" id="SM00355">
    <property type="entry name" value="ZnF_C2H2"/>
    <property type="match status" value="11"/>
</dbReference>
<proteinExistence type="predicted"/>
<feature type="domain" description="C2H2-type" evidence="10">
    <location>
        <begin position="475"/>
        <end position="497"/>
    </location>
</feature>
<comment type="subcellular location">
    <subcellularLocation>
        <location evidence="1">Nucleus</location>
    </subcellularLocation>
</comment>
<organism evidence="12 13">
    <name type="scientific">Microctonus aethiopoides</name>
    <dbReference type="NCBI Taxonomy" id="144406"/>
    <lineage>
        <taxon>Eukaryota</taxon>
        <taxon>Metazoa</taxon>
        <taxon>Ecdysozoa</taxon>
        <taxon>Arthropoda</taxon>
        <taxon>Hexapoda</taxon>
        <taxon>Insecta</taxon>
        <taxon>Pterygota</taxon>
        <taxon>Neoptera</taxon>
        <taxon>Endopterygota</taxon>
        <taxon>Hymenoptera</taxon>
        <taxon>Apocrita</taxon>
        <taxon>Ichneumonoidea</taxon>
        <taxon>Braconidae</taxon>
        <taxon>Euphorinae</taxon>
        <taxon>Microctonus</taxon>
    </lineage>
</organism>
<feature type="compositionally biased region" description="Acidic residues" evidence="9">
    <location>
        <begin position="256"/>
        <end position="272"/>
    </location>
</feature>
<feature type="binding site" evidence="8">
    <location>
        <position position="27"/>
    </location>
    <ligand>
        <name>Zn(2+)</name>
        <dbReference type="ChEBI" id="CHEBI:29105"/>
    </ligand>
</feature>
<dbReference type="PANTHER" id="PTHR24394:SF44">
    <property type="entry name" value="ZINC FINGER PROTEIN 271-LIKE"/>
    <property type="match status" value="1"/>
</dbReference>
<dbReference type="SMART" id="SM00868">
    <property type="entry name" value="zf-AD"/>
    <property type="match status" value="2"/>
</dbReference>
<dbReference type="Proteomes" id="UP001168990">
    <property type="component" value="Unassembled WGS sequence"/>
</dbReference>
<dbReference type="Pfam" id="PF07776">
    <property type="entry name" value="zf-AD"/>
    <property type="match status" value="1"/>
</dbReference>
<feature type="region of interest" description="Disordered" evidence="9">
    <location>
        <begin position="440"/>
        <end position="465"/>
    </location>
</feature>
<keyword evidence="4 7" id="KW-0863">Zinc-finger</keyword>
<keyword evidence="5 8" id="KW-0862">Zinc</keyword>
<evidence type="ECO:0000256" key="9">
    <source>
        <dbReference type="SAM" id="MobiDB-lite"/>
    </source>
</evidence>
<dbReference type="InterPro" id="IPR036236">
    <property type="entry name" value="Znf_C2H2_sf"/>
</dbReference>